<dbReference type="Proteomes" id="UP000242254">
    <property type="component" value="Unassembled WGS sequence"/>
</dbReference>
<feature type="compositionally biased region" description="Low complexity" evidence="1">
    <location>
        <begin position="34"/>
        <end position="64"/>
    </location>
</feature>
<reference evidence="3 4" key="1">
    <citation type="journal article" date="2016" name="Proc. Natl. Acad. Sci. U.S.A.">
        <title>Lipid metabolic changes in an early divergent fungus govern the establishment of a mutualistic symbiosis with endobacteria.</title>
        <authorList>
            <person name="Lastovetsky O.A."/>
            <person name="Gaspar M.L."/>
            <person name="Mondo S.J."/>
            <person name="LaButti K.M."/>
            <person name="Sandor L."/>
            <person name="Grigoriev I.V."/>
            <person name="Henry S.A."/>
            <person name="Pawlowska T.E."/>
        </authorList>
    </citation>
    <scope>NUCLEOTIDE SEQUENCE [LARGE SCALE GENOMIC DNA]</scope>
    <source>
        <strain evidence="3 4">ATCC 52813</strain>
    </source>
</reference>
<protein>
    <recommendedName>
        <fullName evidence="2">Myb-like domain-containing protein</fullName>
    </recommendedName>
</protein>
<keyword evidence="4" id="KW-1185">Reference proteome</keyword>
<dbReference type="Gene3D" id="1.10.10.60">
    <property type="entry name" value="Homeodomain-like"/>
    <property type="match status" value="1"/>
</dbReference>
<evidence type="ECO:0000313" key="3">
    <source>
        <dbReference type="EMBL" id="PHZ17457.1"/>
    </source>
</evidence>
<evidence type="ECO:0000313" key="4">
    <source>
        <dbReference type="Proteomes" id="UP000242254"/>
    </source>
</evidence>
<feature type="compositionally biased region" description="Low complexity" evidence="1">
    <location>
        <begin position="451"/>
        <end position="468"/>
    </location>
</feature>
<evidence type="ECO:0000256" key="1">
    <source>
        <dbReference type="SAM" id="MobiDB-lite"/>
    </source>
</evidence>
<gene>
    <name evidence="3" type="ORF">RHIMIDRAFT_232886</name>
</gene>
<dbReference type="Pfam" id="PF13837">
    <property type="entry name" value="Myb_DNA-bind_4"/>
    <property type="match status" value="1"/>
</dbReference>
<dbReference type="InterPro" id="IPR044822">
    <property type="entry name" value="Myb_DNA-bind_4"/>
</dbReference>
<dbReference type="RefSeq" id="XP_023471165.1">
    <property type="nucleotide sequence ID" value="XM_023607833.1"/>
</dbReference>
<name>A0A2G4T8X2_RHIZD</name>
<dbReference type="InterPro" id="IPR001005">
    <property type="entry name" value="SANT/Myb"/>
</dbReference>
<dbReference type="PROSITE" id="PS50090">
    <property type="entry name" value="MYB_LIKE"/>
    <property type="match status" value="1"/>
</dbReference>
<dbReference type="GeneID" id="35438823"/>
<feature type="compositionally biased region" description="Low complexity" evidence="1">
    <location>
        <begin position="204"/>
        <end position="261"/>
    </location>
</feature>
<dbReference type="EMBL" id="KZ303842">
    <property type="protein sequence ID" value="PHZ17457.1"/>
    <property type="molecule type" value="Genomic_DNA"/>
</dbReference>
<feature type="region of interest" description="Disordered" evidence="1">
    <location>
        <begin position="451"/>
        <end position="496"/>
    </location>
</feature>
<sequence length="496" mass="56492">MSQSQRTFVFRNTFAASVSSLDIDEQTTHERSVTPTNNNGNTNREETNTTPLASSSTQSTPTSAEADAYKQTMLNGRDSQVTFATALSKGMISHPHWTVSETKSLIEAVTRFYSRMVQARTNNMLGSVWEDVLYEFNLGKPFRRSRRACQDKWHQLVKQYKDADEQRARDGSCSFLYYDEMHRVLSRETPAVNPMFTSFSIGHQEQQQQQESPQPVQELQQRSPQPHQLPPQTQQLLPQLQQSPTQQLPPQQLPPQQQSQTPQPPPPLQQHQHQQQQQQQQQQHQQQQEQAPQGAPLTHLQQNRQIQPPNAPPVQQEHQQIPTTTLQASRIINNTSLPPEQSAQPISLRLTQQQAVPNVIYNHDDSTRPDMVEGRPIIKKRRTNTTEELLENLLLKQEELISVIREQTELQRQSQTVPNLINEDPSITTPKNSSFMDLPWSEFSKLLKHPTSSSTSIASSSTSSNQSSDNEEEENLSLGNWDSMTGYQDINHGHSL</sequence>
<accession>A0A2G4T8X2</accession>
<evidence type="ECO:0000259" key="2">
    <source>
        <dbReference type="PROSITE" id="PS50090"/>
    </source>
</evidence>
<feature type="region of interest" description="Disordered" evidence="1">
    <location>
        <begin position="21"/>
        <end position="65"/>
    </location>
</feature>
<dbReference type="AlphaFoldDB" id="A0A2G4T8X2"/>
<feature type="compositionally biased region" description="Low complexity" evidence="1">
    <location>
        <begin position="269"/>
        <end position="288"/>
    </location>
</feature>
<proteinExistence type="predicted"/>
<feature type="compositionally biased region" description="Polar residues" evidence="1">
    <location>
        <begin position="478"/>
        <end position="488"/>
    </location>
</feature>
<feature type="domain" description="Myb-like" evidence="2">
    <location>
        <begin position="97"/>
        <end position="157"/>
    </location>
</feature>
<organism evidence="3 4">
    <name type="scientific">Rhizopus microsporus ATCC 52813</name>
    <dbReference type="NCBI Taxonomy" id="1340429"/>
    <lineage>
        <taxon>Eukaryota</taxon>
        <taxon>Fungi</taxon>
        <taxon>Fungi incertae sedis</taxon>
        <taxon>Mucoromycota</taxon>
        <taxon>Mucoromycotina</taxon>
        <taxon>Mucoromycetes</taxon>
        <taxon>Mucorales</taxon>
        <taxon>Mucorineae</taxon>
        <taxon>Rhizopodaceae</taxon>
        <taxon>Rhizopus</taxon>
    </lineage>
</organism>
<feature type="region of interest" description="Disordered" evidence="1">
    <location>
        <begin position="202"/>
        <end position="296"/>
    </location>
</feature>